<feature type="region of interest" description="Disordered" evidence="1">
    <location>
        <begin position="225"/>
        <end position="252"/>
    </location>
</feature>
<dbReference type="AlphaFoldDB" id="A0A2G2ZH11"/>
<dbReference type="Gramene" id="PHT81282">
    <property type="protein sequence ID" value="PHT81282"/>
    <property type="gene ID" value="T459_14297"/>
</dbReference>
<comment type="caution">
    <text evidence="2">The sequence shown here is derived from an EMBL/GenBank/DDBJ whole genome shotgun (WGS) entry which is preliminary data.</text>
</comment>
<reference evidence="2 3" key="2">
    <citation type="journal article" date="2017" name="Genome Biol.">
        <title>New reference genome sequences of hot pepper reveal the massive evolution of plant disease-resistance genes by retroduplication.</title>
        <authorList>
            <person name="Kim S."/>
            <person name="Park J."/>
            <person name="Yeom S.I."/>
            <person name="Kim Y.M."/>
            <person name="Seo E."/>
            <person name="Kim K.T."/>
            <person name="Kim M.S."/>
            <person name="Lee J.M."/>
            <person name="Cheong K."/>
            <person name="Shin H.S."/>
            <person name="Kim S.B."/>
            <person name="Han K."/>
            <person name="Lee J."/>
            <person name="Park M."/>
            <person name="Lee H.A."/>
            <person name="Lee H.Y."/>
            <person name="Lee Y."/>
            <person name="Oh S."/>
            <person name="Lee J.H."/>
            <person name="Choi E."/>
            <person name="Choi E."/>
            <person name="Lee S.E."/>
            <person name="Jeon J."/>
            <person name="Kim H."/>
            <person name="Choi G."/>
            <person name="Song H."/>
            <person name="Lee J."/>
            <person name="Lee S.C."/>
            <person name="Kwon J.K."/>
            <person name="Lee H.Y."/>
            <person name="Koo N."/>
            <person name="Hong Y."/>
            <person name="Kim R.W."/>
            <person name="Kang W.H."/>
            <person name="Huh J.H."/>
            <person name="Kang B.C."/>
            <person name="Yang T.J."/>
            <person name="Lee Y.H."/>
            <person name="Bennetzen J.L."/>
            <person name="Choi D."/>
        </authorList>
    </citation>
    <scope>NUCLEOTIDE SEQUENCE [LARGE SCALE GENOMIC DNA]</scope>
    <source>
        <strain evidence="3">cv. CM334</strain>
    </source>
</reference>
<proteinExistence type="predicted"/>
<accession>A0A2G2ZH11</accession>
<dbReference type="Proteomes" id="UP000222542">
    <property type="component" value="Unassembled WGS sequence"/>
</dbReference>
<protein>
    <submittedName>
        <fullName evidence="2">Uncharacterized protein</fullName>
    </submittedName>
</protein>
<feature type="region of interest" description="Disordered" evidence="1">
    <location>
        <begin position="156"/>
        <end position="185"/>
    </location>
</feature>
<reference evidence="2 3" key="1">
    <citation type="journal article" date="2014" name="Nat. Genet.">
        <title>Genome sequence of the hot pepper provides insights into the evolution of pungency in Capsicum species.</title>
        <authorList>
            <person name="Kim S."/>
            <person name="Park M."/>
            <person name="Yeom S.I."/>
            <person name="Kim Y.M."/>
            <person name="Lee J.M."/>
            <person name="Lee H.A."/>
            <person name="Seo E."/>
            <person name="Choi J."/>
            <person name="Cheong K."/>
            <person name="Kim K.T."/>
            <person name="Jung K."/>
            <person name="Lee G.W."/>
            <person name="Oh S.K."/>
            <person name="Bae C."/>
            <person name="Kim S.B."/>
            <person name="Lee H.Y."/>
            <person name="Kim S.Y."/>
            <person name="Kim M.S."/>
            <person name="Kang B.C."/>
            <person name="Jo Y.D."/>
            <person name="Yang H.B."/>
            <person name="Jeong H.J."/>
            <person name="Kang W.H."/>
            <person name="Kwon J.K."/>
            <person name="Shin C."/>
            <person name="Lim J.Y."/>
            <person name="Park J.H."/>
            <person name="Huh J.H."/>
            <person name="Kim J.S."/>
            <person name="Kim B.D."/>
            <person name="Cohen O."/>
            <person name="Paran I."/>
            <person name="Suh M.C."/>
            <person name="Lee S.B."/>
            <person name="Kim Y.K."/>
            <person name="Shin Y."/>
            <person name="Noh S.J."/>
            <person name="Park J."/>
            <person name="Seo Y.S."/>
            <person name="Kwon S.Y."/>
            <person name="Kim H.A."/>
            <person name="Park J.M."/>
            <person name="Kim H.J."/>
            <person name="Choi S.B."/>
            <person name="Bosland P.W."/>
            <person name="Reeves G."/>
            <person name="Jo S.H."/>
            <person name="Lee B.W."/>
            <person name="Cho H.T."/>
            <person name="Choi H.S."/>
            <person name="Lee M.S."/>
            <person name="Yu Y."/>
            <person name="Do Choi Y."/>
            <person name="Park B.S."/>
            <person name="van Deynze A."/>
            <person name="Ashrafi H."/>
            <person name="Hill T."/>
            <person name="Kim W.T."/>
            <person name="Pai H.S."/>
            <person name="Ahn H.K."/>
            <person name="Yeam I."/>
            <person name="Giovannoni J.J."/>
            <person name="Rose J.K."/>
            <person name="Sorensen I."/>
            <person name="Lee S.J."/>
            <person name="Kim R.W."/>
            <person name="Choi I.Y."/>
            <person name="Choi B.S."/>
            <person name="Lim J.S."/>
            <person name="Lee Y.H."/>
            <person name="Choi D."/>
        </authorList>
    </citation>
    <scope>NUCLEOTIDE SEQUENCE [LARGE SCALE GENOMIC DNA]</scope>
    <source>
        <strain evidence="3">cv. CM334</strain>
    </source>
</reference>
<gene>
    <name evidence="2" type="ORF">T459_14297</name>
</gene>
<evidence type="ECO:0000313" key="3">
    <source>
        <dbReference type="Proteomes" id="UP000222542"/>
    </source>
</evidence>
<evidence type="ECO:0000256" key="1">
    <source>
        <dbReference type="SAM" id="MobiDB-lite"/>
    </source>
</evidence>
<feature type="compositionally biased region" description="Basic and acidic residues" evidence="1">
    <location>
        <begin position="225"/>
        <end position="242"/>
    </location>
</feature>
<dbReference type="EMBL" id="AYRZ02000005">
    <property type="protein sequence ID" value="PHT81282.1"/>
    <property type="molecule type" value="Genomic_DNA"/>
</dbReference>
<name>A0A2G2ZH11_CAPAN</name>
<evidence type="ECO:0000313" key="2">
    <source>
        <dbReference type="EMBL" id="PHT81282.1"/>
    </source>
</evidence>
<sequence>MAFYVKRSYIEFILDVFGLVIGLSTKISNSVLSSIREKGGGSRLLNTYFDGADKLKMGDLKNFMETSKDLCREYGWGELSFDETICSLKCSLKPTKITVRSSYQLVGFPYAFMKLQRTCSKKFKKILDKNKPLKSELSKIKTLLLGKLKVDGDILPDKQSDNLQGESSHDPMVDDQYDDSTKKRSFSQGHTNRVVLDSDASLLLLFHGHDKLFFDIRTSSFEEKTRQAEEGKSAKGHSNEKEEAAEETATGLGPLNMEEIRQAKNQDFGGTKVDEDNIDETKNCGDVDSIINNVISSVFAASSSLPTSPDELGGINNDTTDVISDVDATTKTSLSGGFMTRSFMLSGTIHDAVLPTGRISPWARVIGHLPNHYRLWQCQLLPMGHNCLSLAFGARAIGYLPNHYKLRQCQLLPMGHNLKCMAKSEDAKSALETTE</sequence>
<keyword evidence="3" id="KW-1185">Reference proteome</keyword>
<organism evidence="2 3">
    <name type="scientific">Capsicum annuum</name>
    <name type="common">Capsicum pepper</name>
    <dbReference type="NCBI Taxonomy" id="4072"/>
    <lineage>
        <taxon>Eukaryota</taxon>
        <taxon>Viridiplantae</taxon>
        <taxon>Streptophyta</taxon>
        <taxon>Embryophyta</taxon>
        <taxon>Tracheophyta</taxon>
        <taxon>Spermatophyta</taxon>
        <taxon>Magnoliopsida</taxon>
        <taxon>eudicotyledons</taxon>
        <taxon>Gunneridae</taxon>
        <taxon>Pentapetalae</taxon>
        <taxon>asterids</taxon>
        <taxon>lamiids</taxon>
        <taxon>Solanales</taxon>
        <taxon>Solanaceae</taxon>
        <taxon>Solanoideae</taxon>
        <taxon>Capsiceae</taxon>
        <taxon>Capsicum</taxon>
    </lineage>
</organism>